<keyword evidence="1" id="KW-0378">Hydrolase</keyword>
<evidence type="ECO:0000313" key="5">
    <source>
        <dbReference type="EMBL" id="RKD20150.1"/>
    </source>
</evidence>
<dbReference type="InterPro" id="IPR013783">
    <property type="entry name" value="Ig-like_fold"/>
</dbReference>
<keyword evidence="2" id="KW-0326">Glycosidase</keyword>
<evidence type="ECO:0000313" key="6">
    <source>
        <dbReference type="Proteomes" id="UP000283433"/>
    </source>
</evidence>
<keyword evidence="6" id="KW-1185">Reference proteome</keyword>
<dbReference type="Pfam" id="PF10438">
    <property type="entry name" value="Cyc-maltodext_C"/>
    <property type="match status" value="1"/>
</dbReference>
<dbReference type="SUPFAM" id="SSF51445">
    <property type="entry name" value="(Trans)glycosidases"/>
    <property type="match status" value="1"/>
</dbReference>
<evidence type="ECO:0000256" key="2">
    <source>
        <dbReference type="ARBA" id="ARBA00023295"/>
    </source>
</evidence>
<evidence type="ECO:0000259" key="4">
    <source>
        <dbReference type="SMART" id="SM00642"/>
    </source>
</evidence>
<dbReference type="InterPro" id="IPR019492">
    <property type="entry name" value="Cyclo-malto-dextrinase_C"/>
</dbReference>
<dbReference type="InterPro" id="IPR015171">
    <property type="entry name" value="Cyc-maltodext_N"/>
</dbReference>
<dbReference type="GO" id="GO:0016798">
    <property type="term" value="F:hydrolase activity, acting on glycosyl bonds"/>
    <property type="evidence" value="ECO:0007669"/>
    <property type="project" value="UniProtKB-KW"/>
</dbReference>
<proteinExistence type="predicted"/>
<dbReference type="GO" id="GO:0005975">
    <property type="term" value="P:carbohydrate metabolic process"/>
    <property type="evidence" value="ECO:0007669"/>
    <property type="project" value="InterPro"/>
</dbReference>
<dbReference type="PANTHER" id="PTHR10357">
    <property type="entry name" value="ALPHA-AMYLASE FAMILY MEMBER"/>
    <property type="match status" value="1"/>
</dbReference>
<dbReference type="AlphaFoldDB" id="A0A419SBV3"/>
<dbReference type="CDD" id="cd11340">
    <property type="entry name" value="AmyAc_bac_CMD_like_3"/>
    <property type="match status" value="1"/>
</dbReference>
<dbReference type="InterPro" id="IPR013780">
    <property type="entry name" value="Glyco_hydro_b"/>
</dbReference>
<name>A0A419SBV3_9SPHI</name>
<gene>
    <name evidence="5" type="ORF">BCY91_00555</name>
</gene>
<feature type="chain" id="PRO_5019501345" evidence="3">
    <location>
        <begin position="19"/>
        <end position="617"/>
    </location>
</feature>
<reference evidence="5 6" key="1">
    <citation type="submission" date="2016-07" db="EMBL/GenBank/DDBJ databases">
        <title>Genome of Pelobium manganitolerans.</title>
        <authorList>
            <person name="Wu S."/>
            <person name="Wang G."/>
        </authorList>
    </citation>
    <scope>NUCLEOTIDE SEQUENCE [LARGE SCALE GENOMIC DNA]</scope>
    <source>
        <strain evidence="5 6">YS-25</strain>
    </source>
</reference>
<dbReference type="InterPro" id="IPR017853">
    <property type="entry name" value="GH"/>
</dbReference>
<sequence length="617" mass="70537">MKKLLVLFLLLASYSGFAQLADLDRVEPMFWFTKMHNNKLQLLVHGKNIAAKEVSLSYPGVTLQKVNKVENPNYLFLDLQISPQAKAGKFNIAFTQKGKKQLRYVYELKDRDTSANRIQGVSQKDFVYLLMPDRFSNGDLSNDVVKGLQETALNRDSMYYRHGGDLQGLINHLDYLKDLGVTTVWMTPAIENDMRKASYHGYAATDHYKIDPRFGTNALYKQYVETCHAKGLKVIKDVVHNHIGLNHWFYNDLPMRDWLNQWPAYTQTSYRDQPVMDPHASEADKKKMLDGWFVPSMPDLNQRNVYVQNYLTQNHIWWIEYAGIDGLRLDTYPYNDPEFMADWALKLKAEFPHLSVFGETLVNSVAAQAFFTGGNTVNRGFDTHLPGITDAVLKDAIYEGLNGKTGWVDGINRIYATLAQDFLYQDATQNCIFLDNHDMSRFYSVVGEDFDKYKMGMAMLLTMRGIPQMYYGTEILMKNFSAPDGLVRSDFPGGWPSDKVNKFIATGRTAQENEAFNFVKTLANFRKNSLALQNGKLMQYVPEQDVYVYFRFMPGQTNGTVMVIINNSDETKALNTRRFAERMGTATKAKNVLSGKELNNVETLQLAKKSATVLELY</sequence>
<dbReference type="PANTHER" id="PTHR10357:SF210">
    <property type="entry name" value="MALTODEXTRIN GLUCOSIDASE"/>
    <property type="match status" value="1"/>
</dbReference>
<dbReference type="Pfam" id="PF00128">
    <property type="entry name" value="Alpha-amylase"/>
    <property type="match status" value="1"/>
</dbReference>
<feature type="domain" description="Glycosyl hydrolase family 13 catalytic" evidence="4">
    <location>
        <begin position="129"/>
        <end position="526"/>
    </location>
</feature>
<keyword evidence="3" id="KW-0732">Signal</keyword>
<evidence type="ECO:0000256" key="1">
    <source>
        <dbReference type="ARBA" id="ARBA00022801"/>
    </source>
</evidence>
<feature type="signal peptide" evidence="3">
    <location>
        <begin position="1"/>
        <end position="18"/>
    </location>
</feature>
<dbReference type="Proteomes" id="UP000283433">
    <property type="component" value="Unassembled WGS sequence"/>
</dbReference>
<dbReference type="OrthoDB" id="9806009at2"/>
<dbReference type="RefSeq" id="WP_120180064.1">
    <property type="nucleotide sequence ID" value="NZ_MBTA01000001.1"/>
</dbReference>
<dbReference type="InterPro" id="IPR006047">
    <property type="entry name" value="GH13_cat_dom"/>
</dbReference>
<evidence type="ECO:0000256" key="3">
    <source>
        <dbReference type="SAM" id="SignalP"/>
    </source>
</evidence>
<accession>A0A419SBV3</accession>
<dbReference type="Gene3D" id="3.20.20.80">
    <property type="entry name" value="Glycosidases"/>
    <property type="match status" value="1"/>
</dbReference>
<dbReference type="Gene3D" id="2.60.40.1180">
    <property type="entry name" value="Golgi alpha-mannosidase II"/>
    <property type="match status" value="1"/>
</dbReference>
<dbReference type="Gene3D" id="2.60.40.10">
    <property type="entry name" value="Immunoglobulins"/>
    <property type="match status" value="1"/>
</dbReference>
<dbReference type="Pfam" id="PF09087">
    <property type="entry name" value="Cyc-maltodext_N"/>
    <property type="match status" value="1"/>
</dbReference>
<comment type="caution">
    <text evidence="5">The sequence shown here is derived from an EMBL/GenBank/DDBJ whole genome shotgun (WGS) entry which is preliminary data.</text>
</comment>
<dbReference type="InterPro" id="IPR014756">
    <property type="entry name" value="Ig_E-set"/>
</dbReference>
<dbReference type="SUPFAM" id="SSF81296">
    <property type="entry name" value="E set domains"/>
    <property type="match status" value="1"/>
</dbReference>
<dbReference type="SUPFAM" id="SSF51011">
    <property type="entry name" value="Glycosyl hydrolase domain"/>
    <property type="match status" value="1"/>
</dbReference>
<dbReference type="SMART" id="SM00642">
    <property type="entry name" value="Aamy"/>
    <property type="match status" value="1"/>
</dbReference>
<dbReference type="EMBL" id="MBTA01000001">
    <property type="protein sequence ID" value="RKD20150.1"/>
    <property type="molecule type" value="Genomic_DNA"/>
</dbReference>
<organism evidence="5 6">
    <name type="scientific">Pelobium manganitolerans</name>
    <dbReference type="NCBI Taxonomy" id="1842495"/>
    <lineage>
        <taxon>Bacteria</taxon>
        <taxon>Pseudomonadati</taxon>
        <taxon>Bacteroidota</taxon>
        <taxon>Sphingobacteriia</taxon>
        <taxon>Sphingobacteriales</taxon>
        <taxon>Sphingobacteriaceae</taxon>
        <taxon>Pelobium</taxon>
    </lineage>
</organism>
<protein>
    <submittedName>
        <fullName evidence="5">Alpha-amylase</fullName>
    </submittedName>
</protein>